<feature type="non-terminal residue" evidence="10">
    <location>
        <position position="1"/>
    </location>
</feature>
<evidence type="ECO:0000313" key="10">
    <source>
        <dbReference type="EMBL" id="GAI33531.1"/>
    </source>
</evidence>
<dbReference type="PANTHER" id="PTHR30069:SF29">
    <property type="entry name" value="HEMOGLOBIN AND HEMOGLOBIN-HAPTOGLOBIN-BINDING PROTEIN 1-RELATED"/>
    <property type="match status" value="1"/>
</dbReference>
<keyword evidence="5" id="KW-0798">TonB box</keyword>
<keyword evidence="7" id="KW-0675">Receptor</keyword>
<comment type="subcellular location">
    <subcellularLocation>
        <location evidence="1">Cell outer membrane</location>
        <topology evidence="1">Multi-pass membrane protein</topology>
    </subcellularLocation>
</comment>
<evidence type="ECO:0000256" key="6">
    <source>
        <dbReference type="ARBA" id="ARBA00023136"/>
    </source>
</evidence>
<evidence type="ECO:0000256" key="1">
    <source>
        <dbReference type="ARBA" id="ARBA00004571"/>
    </source>
</evidence>
<organism evidence="10">
    <name type="scientific">marine sediment metagenome</name>
    <dbReference type="NCBI Taxonomy" id="412755"/>
    <lineage>
        <taxon>unclassified sequences</taxon>
        <taxon>metagenomes</taxon>
        <taxon>ecological metagenomes</taxon>
    </lineage>
</organism>
<dbReference type="GO" id="GO:0015344">
    <property type="term" value="F:siderophore uptake transmembrane transporter activity"/>
    <property type="evidence" value="ECO:0007669"/>
    <property type="project" value="TreeGrafter"/>
</dbReference>
<evidence type="ECO:0000256" key="3">
    <source>
        <dbReference type="ARBA" id="ARBA00022692"/>
    </source>
</evidence>
<dbReference type="InterPro" id="IPR000531">
    <property type="entry name" value="Beta-barrel_TonB"/>
</dbReference>
<evidence type="ECO:0000256" key="2">
    <source>
        <dbReference type="ARBA" id="ARBA00022448"/>
    </source>
</evidence>
<proteinExistence type="predicted"/>
<dbReference type="AlphaFoldDB" id="X1NTK1"/>
<evidence type="ECO:0000256" key="7">
    <source>
        <dbReference type="ARBA" id="ARBA00023170"/>
    </source>
</evidence>
<accession>X1NTK1</accession>
<sequence length="257" mass="29610">TSALFKDYRLSNSTTTQKVDLFNLELGLVRRVGEETSVGCQLFGQIAHLKNNRKATSEIGGARLQASIGLAQRNSLNLEAQLYQERLKLGGNRRRYLVSFISLTDEFLLFDRLWVNLGVEYKQKSKPFTSFLYPTARISYELMPNFNLWVKYKPEMAVPLFNELYIDNDYTDVNLDLVPQKRRFSFEEGMEYKLSQNLSGNISFFQRKFRNFIALSDDDTIGSWRNISNVFSEGIEASFVYTQGVADFSLRQGVADF</sequence>
<evidence type="ECO:0000256" key="8">
    <source>
        <dbReference type="ARBA" id="ARBA00023237"/>
    </source>
</evidence>
<keyword evidence="2" id="KW-0813">Transport</keyword>
<dbReference type="InterPro" id="IPR039426">
    <property type="entry name" value="TonB-dep_rcpt-like"/>
</dbReference>
<evidence type="ECO:0000256" key="4">
    <source>
        <dbReference type="ARBA" id="ARBA00022729"/>
    </source>
</evidence>
<name>X1NTK1_9ZZZZ</name>
<dbReference type="Pfam" id="PF00593">
    <property type="entry name" value="TonB_dep_Rec_b-barrel"/>
    <property type="match status" value="1"/>
</dbReference>
<comment type="caution">
    <text evidence="10">The sequence shown here is derived from an EMBL/GenBank/DDBJ whole genome shotgun (WGS) entry which is preliminary data.</text>
</comment>
<evidence type="ECO:0000259" key="9">
    <source>
        <dbReference type="Pfam" id="PF00593"/>
    </source>
</evidence>
<protein>
    <recommendedName>
        <fullName evidence="9">TonB-dependent receptor-like beta-barrel domain-containing protein</fullName>
    </recommendedName>
</protein>
<dbReference type="GO" id="GO:0009279">
    <property type="term" value="C:cell outer membrane"/>
    <property type="evidence" value="ECO:0007669"/>
    <property type="project" value="UniProtKB-SubCell"/>
</dbReference>
<dbReference type="Gene3D" id="2.40.170.20">
    <property type="entry name" value="TonB-dependent receptor, beta-barrel domain"/>
    <property type="match status" value="1"/>
</dbReference>
<keyword evidence="8" id="KW-0998">Cell outer membrane</keyword>
<dbReference type="InterPro" id="IPR036942">
    <property type="entry name" value="Beta-barrel_TonB_sf"/>
</dbReference>
<evidence type="ECO:0000256" key="5">
    <source>
        <dbReference type="ARBA" id="ARBA00023077"/>
    </source>
</evidence>
<gene>
    <name evidence="10" type="ORF">S06H3_47303</name>
</gene>
<keyword evidence="6" id="KW-0472">Membrane</keyword>
<dbReference type="GO" id="GO:0044718">
    <property type="term" value="P:siderophore transmembrane transport"/>
    <property type="evidence" value="ECO:0007669"/>
    <property type="project" value="TreeGrafter"/>
</dbReference>
<feature type="domain" description="TonB-dependent receptor-like beta-barrel" evidence="9">
    <location>
        <begin position="102"/>
        <end position="249"/>
    </location>
</feature>
<dbReference type="EMBL" id="BARV01029705">
    <property type="protein sequence ID" value="GAI33531.1"/>
    <property type="molecule type" value="Genomic_DNA"/>
</dbReference>
<dbReference type="PANTHER" id="PTHR30069">
    <property type="entry name" value="TONB-DEPENDENT OUTER MEMBRANE RECEPTOR"/>
    <property type="match status" value="1"/>
</dbReference>
<reference evidence="10" key="1">
    <citation type="journal article" date="2014" name="Front. Microbiol.">
        <title>High frequency of phylogenetically diverse reductive dehalogenase-homologous genes in deep subseafloor sedimentary metagenomes.</title>
        <authorList>
            <person name="Kawai M."/>
            <person name="Futagami T."/>
            <person name="Toyoda A."/>
            <person name="Takaki Y."/>
            <person name="Nishi S."/>
            <person name="Hori S."/>
            <person name="Arai W."/>
            <person name="Tsubouchi T."/>
            <person name="Morono Y."/>
            <person name="Uchiyama I."/>
            <person name="Ito T."/>
            <person name="Fujiyama A."/>
            <person name="Inagaki F."/>
            <person name="Takami H."/>
        </authorList>
    </citation>
    <scope>NUCLEOTIDE SEQUENCE</scope>
    <source>
        <strain evidence="10">Expedition CK06-06</strain>
    </source>
</reference>
<keyword evidence="4" id="KW-0732">Signal</keyword>
<dbReference type="SUPFAM" id="SSF56935">
    <property type="entry name" value="Porins"/>
    <property type="match status" value="1"/>
</dbReference>
<feature type="non-terminal residue" evidence="10">
    <location>
        <position position="257"/>
    </location>
</feature>
<keyword evidence="3" id="KW-0812">Transmembrane</keyword>